<proteinExistence type="predicted"/>
<keyword evidence="4" id="KW-1185">Reference proteome</keyword>
<evidence type="ECO:0000313" key="3">
    <source>
        <dbReference type="EMBL" id="MCQ4638066.1"/>
    </source>
</evidence>
<sequence length="230" mass="24832">MKLYFDCTSGISSDMILNALIGLGGGVGQADNLKLPEHVRDSQKDHSGDHSHDHGHHHSHRSHKEIKALIESSELDAEIKQTMLSIYQVIAGGEAKVHGSTVEEVHFHEVGRDQAIRNIAGIAAALKSLSVTEIYCSEIHDGKGFIECSHGTIPVPVPAVMAMRENCDYKFVTDDIETEMVTPSGLGILMGIGARYREDLPQGKIVKTAAAKGGRDTGKEGLKAFLIQGE</sequence>
<feature type="compositionally biased region" description="Basic residues" evidence="2">
    <location>
        <begin position="53"/>
        <end position="64"/>
    </location>
</feature>
<organism evidence="3 4">
    <name type="scientific">Anaerovorax odorimutans</name>
    <dbReference type="NCBI Taxonomy" id="109327"/>
    <lineage>
        <taxon>Bacteria</taxon>
        <taxon>Bacillati</taxon>
        <taxon>Bacillota</taxon>
        <taxon>Clostridia</taxon>
        <taxon>Peptostreptococcales</taxon>
        <taxon>Anaerovoracaceae</taxon>
        <taxon>Anaerovorax</taxon>
    </lineage>
</organism>
<comment type="caution">
    <text evidence="3">The sequence shown here is derived from an EMBL/GenBank/DDBJ whole genome shotgun (WGS) entry which is preliminary data.</text>
</comment>
<reference evidence="3 4" key="1">
    <citation type="submission" date="2022-06" db="EMBL/GenBank/DDBJ databases">
        <title>Isolation of gut microbiota from human fecal samples.</title>
        <authorList>
            <person name="Pamer E.G."/>
            <person name="Barat B."/>
            <person name="Waligurski E."/>
            <person name="Medina S."/>
            <person name="Paddock L."/>
            <person name="Mostad J."/>
        </authorList>
    </citation>
    <scope>NUCLEOTIDE SEQUENCE [LARGE SCALE GENOMIC DNA]</scope>
    <source>
        <strain evidence="3 4">SL.3.17</strain>
    </source>
</reference>
<keyword evidence="1" id="KW-0533">Nickel</keyword>
<dbReference type="PANTHER" id="PTHR36566">
    <property type="entry name" value="NICKEL INSERTION PROTEIN-RELATED"/>
    <property type="match status" value="1"/>
</dbReference>
<name>A0ABT1RT72_9FIRM</name>
<dbReference type="EMBL" id="JANFXK010000019">
    <property type="protein sequence ID" value="MCQ4638066.1"/>
    <property type="molecule type" value="Genomic_DNA"/>
</dbReference>
<evidence type="ECO:0000256" key="1">
    <source>
        <dbReference type="ARBA" id="ARBA00022596"/>
    </source>
</evidence>
<feature type="compositionally biased region" description="Basic and acidic residues" evidence="2">
    <location>
        <begin position="40"/>
        <end position="52"/>
    </location>
</feature>
<protein>
    <submittedName>
        <fullName evidence="3">LarC family nickel insertion protein</fullName>
    </submittedName>
</protein>
<gene>
    <name evidence="3" type="ORF">NE619_15115</name>
</gene>
<dbReference type="PANTHER" id="PTHR36566:SF1">
    <property type="entry name" value="PYRIDINIUM-3,5-BISTHIOCARBOXYLIC ACID MONONUCLEOTIDE NICKEL INSERTION PROTEIN"/>
    <property type="match status" value="1"/>
</dbReference>
<feature type="region of interest" description="Disordered" evidence="2">
    <location>
        <begin position="40"/>
        <end position="64"/>
    </location>
</feature>
<dbReference type="InterPro" id="IPR002822">
    <property type="entry name" value="Ni_insertion"/>
</dbReference>
<evidence type="ECO:0000256" key="2">
    <source>
        <dbReference type="SAM" id="MobiDB-lite"/>
    </source>
</evidence>
<evidence type="ECO:0000313" key="4">
    <source>
        <dbReference type="Proteomes" id="UP001524502"/>
    </source>
</evidence>
<dbReference type="Pfam" id="PF01969">
    <property type="entry name" value="Ni_insertion"/>
    <property type="match status" value="1"/>
</dbReference>
<dbReference type="Proteomes" id="UP001524502">
    <property type="component" value="Unassembled WGS sequence"/>
</dbReference>
<accession>A0ABT1RT72</accession>
<dbReference type="RefSeq" id="WP_256133252.1">
    <property type="nucleotide sequence ID" value="NZ_JANFXK010000019.1"/>
</dbReference>